<evidence type="ECO:0000313" key="9">
    <source>
        <dbReference type="Proteomes" id="UP000076510"/>
    </source>
</evidence>
<comment type="function">
    <text evidence="6">A probable RNA chaperone. Forms a complex with KhpA which binds to cellular RNA and controls its expression. Plays a role in peptidoglycan (PG) homeostasis and cell length regulation.</text>
</comment>
<evidence type="ECO:0000256" key="2">
    <source>
        <dbReference type="ARBA" id="ARBA00022884"/>
    </source>
</evidence>
<keyword evidence="3 6" id="KW-0133">Cell shape</keyword>
<dbReference type="RefSeq" id="WP_048013548.1">
    <property type="nucleotide sequence ID" value="NZ_CP047095.1"/>
</dbReference>
<feature type="region of interest" description="Jag_N domain" evidence="6">
    <location>
        <begin position="5"/>
        <end position="55"/>
    </location>
</feature>
<dbReference type="Pfam" id="PF13083">
    <property type="entry name" value="KH_KhpA-B"/>
    <property type="match status" value="1"/>
</dbReference>
<evidence type="ECO:0000256" key="3">
    <source>
        <dbReference type="ARBA" id="ARBA00022960"/>
    </source>
</evidence>
<evidence type="ECO:0000256" key="1">
    <source>
        <dbReference type="ARBA" id="ARBA00022490"/>
    </source>
</evidence>
<dbReference type="InterPro" id="IPR001374">
    <property type="entry name" value="R3H_dom"/>
</dbReference>
<keyword evidence="2 6" id="KW-0694">RNA-binding</keyword>
<evidence type="ECO:0000256" key="6">
    <source>
        <dbReference type="HAMAP-Rule" id="MF_00867"/>
    </source>
</evidence>
<dbReference type="HAMAP" id="MF_00867">
    <property type="entry name" value="KhpB"/>
    <property type="match status" value="1"/>
</dbReference>
<dbReference type="AlphaFoldDB" id="A0A0J5T2L4"/>
<dbReference type="InterPro" id="IPR032782">
    <property type="entry name" value="KhpB_N"/>
</dbReference>
<comment type="domain">
    <text evidence="6">Has an N-terminal Jag-N domain and 2 RNA-binding domains (KH and R3H).</text>
</comment>
<dbReference type="Pfam" id="PF01424">
    <property type="entry name" value="R3H"/>
    <property type="match status" value="1"/>
</dbReference>
<feature type="domain" description="R3H" evidence="7">
    <location>
        <begin position="140"/>
        <end position="205"/>
    </location>
</feature>
<dbReference type="Gene3D" id="3.30.30.80">
    <property type="entry name" value="probable RNA-binding protein from clostridium symbiosum atcc 14940"/>
    <property type="match status" value="1"/>
</dbReference>
<dbReference type="InterPro" id="IPR034079">
    <property type="entry name" value="R3H_KhpB"/>
</dbReference>
<dbReference type="SMART" id="SM01245">
    <property type="entry name" value="Jag_N"/>
    <property type="match status" value="1"/>
</dbReference>
<dbReference type="InterPro" id="IPR038247">
    <property type="entry name" value="Jag_N_dom_sf"/>
</dbReference>
<comment type="caution">
    <text evidence="8">The sequence shown here is derived from an EMBL/GenBank/DDBJ whole genome shotgun (WGS) entry which is preliminary data.</text>
</comment>
<dbReference type="SMART" id="SM00393">
    <property type="entry name" value="R3H"/>
    <property type="match status" value="1"/>
</dbReference>
<evidence type="ECO:0000313" key="8">
    <source>
        <dbReference type="EMBL" id="KZE44177.1"/>
    </source>
</evidence>
<dbReference type="SUPFAM" id="SSF82708">
    <property type="entry name" value="R3H domain"/>
    <property type="match status" value="1"/>
</dbReference>
<dbReference type="GO" id="GO:0071555">
    <property type="term" value="P:cell wall organization"/>
    <property type="evidence" value="ECO:0007669"/>
    <property type="project" value="UniProtKB-KW"/>
</dbReference>
<dbReference type="NCBIfam" id="NF041568">
    <property type="entry name" value="Jag_EloR"/>
    <property type="match status" value="1"/>
</dbReference>
<dbReference type="Gene3D" id="3.30.300.20">
    <property type="match status" value="1"/>
</dbReference>
<dbReference type="PATRIC" id="fig|189381.10.peg.643"/>
<dbReference type="GO" id="GO:0008360">
    <property type="term" value="P:regulation of cell shape"/>
    <property type="evidence" value="ECO:0007669"/>
    <property type="project" value="UniProtKB-KW"/>
</dbReference>
<dbReference type="GO" id="GO:0003723">
    <property type="term" value="F:RNA binding"/>
    <property type="evidence" value="ECO:0007669"/>
    <property type="project" value="UniProtKB-UniRule"/>
</dbReference>
<sequence length="205" mass="22720">MREVNVTGPTVEEAIESALSQLNITKDRAEITVIDPGKKAFFGLFGGKPAVVAVKETIDPVEEAKNFLLAVAKEMGVEASIEEKRSGREVEFNISGEKMALLIGKRGQTLNALQHLAQLVANRSSDQFVTILLDAENYRARRRETLSNLAKRLADKALRINRPVSLEAMPSYERKVIHAALVNQTDVETHSEGREPNRYIVISPK</sequence>
<evidence type="ECO:0000256" key="4">
    <source>
        <dbReference type="ARBA" id="ARBA00023186"/>
    </source>
</evidence>
<dbReference type="InterPro" id="IPR015946">
    <property type="entry name" value="KH_dom-like_a/b"/>
</dbReference>
<name>A0A0J5T2L4_9BACI</name>
<reference evidence="9" key="1">
    <citation type="submission" date="2016-01" db="EMBL/GenBank/DDBJ databases">
        <title>Whole genome sequencing of Bhargavaea cecembensis T14.</title>
        <authorList>
            <person name="Hong K.W."/>
        </authorList>
    </citation>
    <scope>NUCLEOTIDE SEQUENCE [LARGE SCALE GENOMIC DNA]</scope>
    <source>
        <strain evidence="9">M19</strain>
    </source>
</reference>
<dbReference type="GO" id="GO:0009252">
    <property type="term" value="P:peptidoglycan biosynthetic process"/>
    <property type="evidence" value="ECO:0007669"/>
    <property type="project" value="UniProtKB-UniRule"/>
</dbReference>
<dbReference type="GO" id="GO:0005737">
    <property type="term" value="C:cytoplasm"/>
    <property type="evidence" value="ECO:0007669"/>
    <property type="project" value="UniProtKB-SubCell"/>
</dbReference>
<evidence type="ECO:0000259" key="7">
    <source>
        <dbReference type="PROSITE" id="PS51061"/>
    </source>
</evidence>
<gene>
    <name evidence="6" type="primary">khpB</name>
    <name evidence="6" type="synonym">eloR</name>
    <name evidence="8" type="ORF">AV649_07680</name>
</gene>
<keyword evidence="5 6" id="KW-0961">Cell wall biogenesis/degradation</keyword>
<keyword evidence="4 6" id="KW-0143">Chaperone</keyword>
<accession>A0A0J5T2L4</accession>
<protein>
    <recommendedName>
        <fullName evidence="6">RNA-binding protein KhpB</fullName>
    </recommendedName>
    <alternativeName>
        <fullName evidence="6">RNA-binding protein EloR</fullName>
    </alternativeName>
</protein>
<dbReference type="OrthoDB" id="9794483at2"/>
<dbReference type="Gene3D" id="3.30.1370.50">
    <property type="entry name" value="R3H-like domain"/>
    <property type="match status" value="1"/>
</dbReference>
<comment type="similarity">
    <text evidence="6">Belongs to the KhpB RNA-binding protein family.</text>
</comment>
<keyword evidence="1 6" id="KW-0963">Cytoplasm</keyword>
<dbReference type="PROSITE" id="PS51061">
    <property type="entry name" value="R3H"/>
    <property type="match status" value="1"/>
</dbReference>
<dbReference type="InterPro" id="IPR036867">
    <property type="entry name" value="R3H_dom_sf"/>
</dbReference>
<dbReference type="Proteomes" id="UP000076510">
    <property type="component" value="Unassembled WGS sequence"/>
</dbReference>
<comment type="subcellular location">
    <subcellularLocation>
        <location evidence="6">Cytoplasm</location>
    </subcellularLocation>
</comment>
<dbReference type="CDD" id="cd02414">
    <property type="entry name" value="KH-II_Jag"/>
    <property type="match status" value="1"/>
</dbReference>
<proteinExistence type="inferred from homology"/>
<dbReference type="CDD" id="cd02644">
    <property type="entry name" value="R3H_jag"/>
    <property type="match status" value="1"/>
</dbReference>
<dbReference type="EMBL" id="LQQY01000044">
    <property type="protein sequence ID" value="KZE44177.1"/>
    <property type="molecule type" value="Genomic_DNA"/>
</dbReference>
<dbReference type="Pfam" id="PF14804">
    <property type="entry name" value="Jag_N"/>
    <property type="match status" value="1"/>
</dbReference>
<dbReference type="PANTHER" id="PTHR35800">
    <property type="entry name" value="PROTEIN JAG"/>
    <property type="match status" value="1"/>
</dbReference>
<dbReference type="PANTHER" id="PTHR35800:SF1">
    <property type="entry name" value="RNA-BINDING PROTEIN KHPB"/>
    <property type="match status" value="1"/>
</dbReference>
<evidence type="ECO:0000256" key="5">
    <source>
        <dbReference type="ARBA" id="ARBA00023316"/>
    </source>
</evidence>
<comment type="subunit">
    <text evidence="6">Forms a complex with KhpA.</text>
</comment>
<organism evidence="8 9">
    <name type="scientific">Rossellomorea marisflavi</name>
    <dbReference type="NCBI Taxonomy" id="189381"/>
    <lineage>
        <taxon>Bacteria</taxon>
        <taxon>Bacillati</taxon>
        <taxon>Bacillota</taxon>
        <taxon>Bacilli</taxon>
        <taxon>Bacillales</taxon>
        <taxon>Bacillaceae</taxon>
        <taxon>Rossellomorea</taxon>
    </lineage>
</organism>
<dbReference type="InterPro" id="IPR038008">
    <property type="entry name" value="Jag_KH"/>
</dbReference>
<dbReference type="InterPro" id="IPR039247">
    <property type="entry name" value="KhpB"/>
</dbReference>